<gene>
    <name evidence="3" type="ORF">MERR_LOCUS27930</name>
</gene>
<reference evidence="3" key="1">
    <citation type="submission" date="2020-01" db="EMBL/GenBank/DDBJ databases">
        <authorList>
            <person name="Mishra B."/>
        </authorList>
    </citation>
    <scope>NUCLEOTIDE SEQUENCE [LARGE SCALE GENOMIC DNA]</scope>
</reference>
<protein>
    <recommendedName>
        <fullName evidence="2">Integrase catalytic domain-containing protein</fullName>
    </recommendedName>
</protein>
<dbReference type="InterPro" id="IPR001584">
    <property type="entry name" value="Integrase_cat-core"/>
</dbReference>
<dbReference type="GO" id="GO:0003676">
    <property type="term" value="F:nucleic acid binding"/>
    <property type="evidence" value="ECO:0007669"/>
    <property type="project" value="InterPro"/>
</dbReference>
<feature type="domain" description="Integrase catalytic" evidence="2">
    <location>
        <begin position="84"/>
        <end position="201"/>
    </location>
</feature>
<dbReference type="Proteomes" id="UP000467841">
    <property type="component" value="Unassembled WGS sequence"/>
</dbReference>
<evidence type="ECO:0000256" key="1">
    <source>
        <dbReference type="SAM" id="MobiDB-lite"/>
    </source>
</evidence>
<dbReference type="PROSITE" id="PS50994">
    <property type="entry name" value="INTEGRASE"/>
    <property type="match status" value="1"/>
</dbReference>
<dbReference type="EMBL" id="CACVBM020001232">
    <property type="protein sequence ID" value="CAA7040695.1"/>
    <property type="molecule type" value="Genomic_DNA"/>
</dbReference>
<feature type="region of interest" description="Disordered" evidence="1">
    <location>
        <begin position="44"/>
        <end position="64"/>
    </location>
</feature>
<evidence type="ECO:0000313" key="4">
    <source>
        <dbReference type="Proteomes" id="UP000467841"/>
    </source>
</evidence>
<evidence type="ECO:0000259" key="2">
    <source>
        <dbReference type="PROSITE" id="PS50994"/>
    </source>
</evidence>
<dbReference type="Gene3D" id="3.30.420.10">
    <property type="entry name" value="Ribonuclease H-like superfamily/Ribonuclease H"/>
    <property type="match status" value="1"/>
</dbReference>
<proteinExistence type="predicted"/>
<evidence type="ECO:0000313" key="3">
    <source>
        <dbReference type="EMBL" id="CAA7040695.1"/>
    </source>
</evidence>
<dbReference type="AlphaFoldDB" id="A0A6D2JBQ5"/>
<dbReference type="PANTHER" id="PTHR48475:SF2">
    <property type="entry name" value="RIBONUCLEASE H"/>
    <property type="match status" value="1"/>
</dbReference>
<organism evidence="3 4">
    <name type="scientific">Microthlaspi erraticum</name>
    <dbReference type="NCBI Taxonomy" id="1685480"/>
    <lineage>
        <taxon>Eukaryota</taxon>
        <taxon>Viridiplantae</taxon>
        <taxon>Streptophyta</taxon>
        <taxon>Embryophyta</taxon>
        <taxon>Tracheophyta</taxon>
        <taxon>Spermatophyta</taxon>
        <taxon>Magnoliopsida</taxon>
        <taxon>eudicotyledons</taxon>
        <taxon>Gunneridae</taxon>
        <taxon>Pentapetalae</taxon>
        <taxon>rosids</taxon>
        <taxon>malvids</taxon>
        <taxon>Brassicales</taxon>
        <taxon>Brassicaceae</taxon>
        <taxon>Coluteocarpeae</taxon>
        <taxon>Microthlaspi</taxon>
    </lineage>
</organism>
<dbReference type="PANTHER" id="PTHR48475">
    <property type="entry name" value="RIBONUCLEASE H"/>
    <property type="match status" value="1"/>
</dbReference>
<dbReference type="InterPro" id="IPR036397">
    <property type="entry name" value="RNaseH_sf"/>
</dbReference>
<accession>A0A6D2JBQ5</accession>
<sequence length="289" mass="32482">MTETHEGASGNHAGGRSLALKIKKIGYFWPTMVGDCKNASLAKGTHPPSTLQRKHSKPQSQHTPSCAGEWRLLDLCRVRGNNFVFQHIICRHGLPYKIVTDNGGQFIATTFLEFCASWKIKLLYSTPRYFRANGQAESTNKTIVDGLKKRLEGYQGAWADELGGVLWSHRTTPRSASAETSFSLSHGCEALAPAELHAPSLRRSLMPLNPALNDDSLLHSLDNTEELRDRALLLHDFTKPKHAGEFGFHWEWPFRITKIVKPGVYELDDCHGNPLPRSWNSINMRKFHS</sequence>
<name>A0A6D2JBQ5_9BRAS</name>
<dbReference type="OrthoDB" id="8052569at2759"/>
<comment type="caution">
    <text evidence="3">The sequence shown here is derived from an EMBL/GenBank/DDBJ whole genome shotgun (WGS) entry which is preliminary data.</text>
</comment>
<dbReference type="InterPro" id="IPR012337">
    <property type="entry name" value="RNaseH-like_sf"/>
</dbReference>
<keyword evidence="4" id="KW-1185">Reference proteome</keyword>
<dbReference type="GO" id="GO:0015074">
    <property type="term" value="P:DNA integration"/>
    <property type="evidence" value="ECO:0007669"/>
    <property type="project" value="InterPro"/>
</dbReference>
<dbReference type="SUPFAM" id="SSF53098">
    <property type="entry name" value="Ribonuclease H-like"/>
    <property type="match status" value="1"/>
</dbReference>